<dbReference type="PANTHER" id="PTHR24138">
    <property type="entry name" value="INTRACELLLAR PHOSPHOLIPASE A FAMILY"/>
    <property type="match status" value="1"/>
</dbReference>
<dbReference type="RefSeq" id="WP_241993787.1">
    <property type="nucleotide sequence ID" value="NZ_JABUHM010000001.1"/>
</dbReference>
<evidence type="ECO:0000313" key="5">
    <source>
        <dbReference type="Proteomes" id="UP000295689"/>
    </source>
</evidence>
<protein>
    <recommendedName>
        <fullName evidence="3">PNPLA domain-containing protein</fullName>
    </recommendedName>
</protein>
<evidence type="ECO:0000313" key="4">
    <source>
        <dbReference type="EMBL" id="TCN27136.1"/>
    </source>
</evidence>
<dbReference type="SUPFAM" id="SSF52151">
    <property type="entry name" value="FabD/lysophospholipase-like"/>
    <property type="match status" value="1"/>
</dbReference>
<keyword evidence="1 2" id="KW-0443">Lipid metabolism</keyword>
<reference evidence="4 5" key="1">
    <citation type="journal article" date="2015" name="Stand. Genomic Sci.">
        <title>Genomic Encyclopedia of Bacterial and Archaeal Type Strains, Phase III: the genomes of soil and plant-associated and newly described type strains.</title>
        <authorList>
            <person name="Whitman W.B."/>
            <person name="Woyke T."/>
            <person name="Klenk H.P."/>
            <person name="Zhou Y."/>
            <person name="Lilburn T.G."/>
            <person name="Beck B.J."/>
            <person name="De Vos P."/>
            <person name="Vandamme P."/>
            <person name="Eisen J.A."/>
            <person name="Garrity G."/>
            <person name="Hugenholtz P."/>
            <person name="Kyrpides N.C."/>
        </authorList>
    </citation>
    <scope>NUCLEOTIDE SEQUENCE [LARGE SCALE GENOMIC DNA]</scope>
    <source>
        <strain evidence="4 5">CV53</strain>
    </source>
</reference>
<feature type="short sequence motif" description="DGA/G" evidence="2">
    <location>
        <begin position="192"/>
        <end position="194"/>
    </location>
</feature>
<dbReference type="InterPro" id="IPR016035">
    <property type="entry name" value="Acyl_Trfase/lysoPLipase"/>
</dbReference>
<accession>A0A4R2BJI5</accession>
<dbReference type="CDD" id="cd07199">
    <property type="entry name" value="Pat17_PNPLA8_PNPLA9_like"/>
    <property type="match status" value="1"/>
</dbReference>
<proteinExistence type="predicted"/>
<feature type="short sequence motif" description="GXGXXG" evidence="2">
    <location>
        <begin position="33"/>
        <end position="38"/>
    </location>
</feature>
<evidence type="ECO:0000256" key="1">
    <source>
        <dbReference type="ARBA" id="ARBA00023098"/>
    </source>
</evidence>
<comment type="caution">
    <text evidence="4">The sequence shown here is derived from an EMBL/GenBank/DDBJ whole genome shotgun (WGS) entry which is preliminary data.</text>
</comment>
<dbReference type="NCBIfam" id="NF041079">
    <property type="entry name" value="CBASS_lipase"/>
    <property type="match status" value="1"/>
</dbReference>
<dbReference type="PROSITE" id="PS51635">
    <property type="entry name" value="PNPLA"/>
    <property type="match status" value="1"/>
</dbReference>
<dbReference type="GO" id="GO:0016042">
    <property type="term" value="P:lipid catabolic process"/>
    <property type="evidence" value="ECO:0007669"/>
    <property type="project" value="UniProtKB-UniRule"/>
</dbReference>
<feature type="active site" description="Nucleophile" evidence="2">
    <location>
        <position position="67"/>
    </location>
</feature>
<dbReference type="Gene3D" id="3.40.1090.10">
    <property type="entry name" value="Cytosolic phospholipase A2 catalytic domain"/>
    <property type="match status" value="1"/>
</dbReference>
<sequence length="327" mass="37306">MRKRLKMIVINGRKKGMLRKKQVNELKILCIDGGGIRGAFVIAVLQAMEEEYKQPIASQFDMVSGTSTGAIIAASAALEKNMSELLKYYRTFGNKIFIRQATVGLFKSMYSDRFLRRMLKKAFGDLELRDINKPLIIPAADITHGKPFVHRTYRAEDKDDSGIKLWDAVLSSCSAPIYFPPNNVDNDYLSIDGGLWANNPSLVCLTEAMHYFNKGIGSVRIFSLGTGKQEIDFSSREKKYWGIRHWLPVEFPSFKVTPKLLDLALDLSSESISYYCSHLMGDHYFRLNTKLGKEMPFDDVDFIDQLIDLGRKAFRVNQKQIEEFLEN</sequence>
<dbReference type="Pfam" id="PF01734">
    <property type="entry name" value="Patatin"/>
    <property type="match status" value="1"/>
</dbReference>
<keyword evidence="2" id="KW-0442">Lipid degradation</keyword>
<name>A0A4R2BJI5_9BACI</name>
<dbReference type="InterPro" id="IPR047156">
    <property type="entry name" value="Teg/CotR/CapV-like"/>
</dbReference>
<evidence type="ECO:0000256" key="2">
    <source>
        <dbReference type="PROSITE-ProRule" id="PRU01161"/>
    </source>
</evidence>
<dbReference type="InterPro" id="IPR002641">
    <property type="entry name" value="PNPLA_dom"/>
</dbReference>
<keyword evidence="5" id="KW-1185">Reference proteome</keyword>
<dbReference type="AlphaFoldDB" id="A0A4R2BJI5"/>
<feature type="short sequence motif" description="GXSXG" evidence="2">
    <location>
        <begin position="65"/>
        <end position="69"/>
    </location>
</feature>
<organism evidence="4 5">
    <name type="scientific">Mesobacillus foraminis</name>
    <dbReference type="NCBI Taxonomy" id="279826"/>
    <lineage>
        <taxon>Bacteria</taxon>
        <taxon>Bacillati</taxon>
        <taxon>Bacillota</taxon>
        <taxon>Bacilli</taxon>
        <taxon>Bacillales</taxon>
        <taxon>Bacillaceae</taxon>
        <taxon>Mesobacillus</taxon>
    </lineage>
</organism>
<feature type="active site" description="Proton acceptor" evidence="2">
    <location>
        <position position="192"/>
    </location>
</feature>
<feature type="domain" description="PNPLA" evidence="3">
    <location>
        <begin position="29"/>
        <end position="205"/>
    </location>
</feature>
<dbReference type="Proteomes" id="UP000295689">
    <property type="component" value="Unassembled WGS sequence"/>
</dbReference>
<dbReference type="PANTHER" id="PTHR24138:SF10">
    <property type="entry name" value="PHOSPHOLIPASE A2"/>
    <property type="match status" value="1"/>
</dbReference>
<dbReference type="EMBL" id="SLVV01000002">
    <property type="protein sequence ID" value="TCN27136.1"/>
    <property type="molecule type" value="Genomic_DNA"/>
</dbReference>
<evidence type="ECO:0000259" key="3">
    <source>
        <dbReference type="PROSITE" id="PS51635"/>
    </source>
</evidence>
<keyword evidence="2" id="KW-0378">Hydrolase</keyword>
<gene>
    <name evidence="4" type="ORF">EV146_10277</name>
</gene>
<dbReference type="GO" id="GO:0016787">
    <property type="term" value="F:hydrolase activity"/>
    <property type="evidence" value="ECO:0007669"/>
    <property type="project" value="UniProtKB-UniRule"/>
</dbReference>